<protein>
    <submittedName>
        <fullName evidence="5">CHAT domain-containing protein</fullName>
    </submittedName>
</protein>
<organism evidence="5">
    <name type="scientific">Candidatus Thiocaldithrix dubininis</name>
    <dbReference type="NCBI Taxonomy" id="3080823"/>
    <lineage>
        <taxon>Bacteria</taxon>
        <taxon>Pseudomonadati</taxon>
        <taxon>Pseudomonadota</taxon>
        <taxon>Gammaproteobacteria</taxon>
        <taxon>Thiotrichales</taxon>
        <taxon>Thiotrichaceae</taxon>
        <taxon>Candidatus Thiocaldithrix</taxon>
    </lineage>
</organism>
<evidence type="ECO:0000256" key="2">
    <source>
        <dbReference type="ARBA" id="ARBA00022803"/>
    </source>
</evidence>
<dbReference type="Gene3D" id="1.25.40.10">
    <property type="entry name" value="Tetratricopeptide repeat domain"/>
    <property type="match status" value="5"/>
</dbReference>
<keyword evidence="1" id="KW-0677">Repeat</keyword>
<dbReference type="SUPFAM" id="SSF48452">
    <property type="entry name" value="TPR-like"/>
    <property type="match status" value="4"/>
</dbReference>
<dbReference type="Pfam" id="PF13191">
    <property type="entry name" value="AAA_16"/>
    <property type="match status" value="1"/>
</dbReference>
<feature type="domain" description="Orc1-like AAA ATPase" evidence="4">
    <location>
        <begin position="379"/>
        <end position="497"/>
    </location>
</feature>
<dbReference type="KEGG" id="tdu:QJT80_11440"/>
<dbReference type="InterPro" id="IPR024983">
    <property type="entry name" value="CHAT_dom"/>
</dbReference>
<dbReference type="EMBL" id="CP124755">
    <property type="protein sequence ID" value="WGZ90106.1"/>
    <property type="molecule type" value="Genomic_DNA"/>
</dbReference>
<gene>
    <name evidence="5" type="ORF">QJT80_11440</name>
</gene>
<name>A0AA95KE83_9GAMM</name>
<dbReference type="InterPro" id="IPR027417">
    <property type="entry name" value="P-loop_NTPase"/>
</dbReference>
<accession>A0AA95KE83</accession>
<evidence type="ECO:0000256" key="1">
    <source>
        <dbReference type="ARBA" id="ARBA00022737"/>
    </source>
</evidence>
<dbReference type="PANTHER" id="PTHR45641:SF19">
    <property type="entry name" value="NEPHROCYSTIN-3"/>
    <property type="match status" value="1"/>
</dbReference>
<keyword evidence="2" id="KW-0802">TPR repeat</keyword>
<dbReference type="SUPFAM" id="SSF52540">
    <property type="entry name" value="P-loop containing nucleoside triphosphate hydrolases"/>
    <property type="match status" value="1"/>
</dbReference>
<sequence>MNTATLGLFRLDDHQFQLRLADAAQRVYFQSTPLSREALQPLFDLTQSHYHVKAPDLKQQGRDLFNWFNRHTQGHLAQLRQASPALALYIEIQQGANDLGLRHLPWELLHDGKQFCCADALHLFTPIRLASEHNQNWQPAKRPLQVLFMASSPEDVQPVLDFEAEEAGILRATEQKPLALHVEESGSLQGLEECLLALPDAPDVLHLSGHAQLLANSEAVFLLENDEGFLQSATATQLAKVLIHAERVPRLLFLSGCETGKADMNRDVLSFAENLVQAQVPMVLGWALPVGDAAASQAAAVLYEKLANGLDMAKAVAATRQFLFEQNSPYWHLLRCFANRCALNPLIAKGKIRFVPPAVTQQAFLDAGNTIAVCKREDFVGRRRLLQRSLRQLHTLFGYTGYGEGLLLYGMGGLGKSSTAARLLERLSATHLKAVHYGRLDEISLLASLRKALNPQVHTLLDDPERSLYARLYALFQPENNAYCDKPLVIVLDDFEQNIPKAQREQGKVNAQDYEPQSLQVLHSVLQAIHDSYSDVRVIITCRYDVPIAVPYVVHKASLSALRDAELAKKLQRMAGFQQATPAHRAQAITLADGNPRLLEWLDQVLLNPQIAVDELFARLQAEALRFREAILLQALVDAQSRAVRRVIALTALYRVPVPLLAIETLSADTQTQYHLVQAVNVGLVEQSEEQGQAHYFVSSLLDTALARELQDAECEALQAAAAQTIYECWGETGTEAQRLEVVRLAVAGKVVSVAIEIGHRLAFTMHYQYRWAEAESLCQQILQVSDDFRILRTLAQVQQRLGKGEAAKAAIERAVSTTPPGDHVSDELRRERALSFGAYADILKARGQLDEALRIRTQEQMPVYEQLGEVREIAITKGQIADILQARGQLDEALRIRTTDELPVYEQLGEVREIAITKGQIADILQARGQLDEALRIRTQEQMPVYEQLGEVRSIAITKGKIADILQARGQLDEALRIRTQEQMPVYEQLGEVRSIAITKGQIADILQARGQLDEALRIRTQEQMPVYEQLGEVRSIAITKGKIADILQARGQLDEALRIRTQEQMPVYEQLGEVRSIAITKGQIADILQARGQLDEALRIRTTDELPVYEQLGEVRSIAITKGQIADILQARGQLDEALRIRTTDELPVYEQLGEVRSIAITKGKIADILQARGQLDEALRIRTQEQMPVYEQLGEVRSIAITKGKIADILQARGQLDEALRIRTQEQMPVYEQLGEVRSIAITKGKIADILQARGQLDEALRIRTQEQMPVYEQLGEVRSIAITKGKIADILQARGQLDEALRIRTQEQMPVYEQLGEVRSIAITKGKIADILQARGQLDEALRIRTTDELPVYEQLGDTRALLIGRTNTALLLWQIDAEQHQAEIQNLLQLALADAKQMQIPEAEQIEGIMQRLNSTTTPTAPKANRFW</sequence>
<reference evidence="5" key="2">
    <citation type="submission" date="2023-04" db="EMBL/GenBank/DDBJ databases">
        <authorList>
            <person name="Beletskiy A.V."/>
            <person name="Mardanov A.V."/>
            <person name="Ravin N.V."/>
        </authorList>
    </citation>
    <scope>NUCLEOTIDE SEQUENCE</scope>
    <source>
        <strain evidence="5">GKL-01</strain>
    </source>
</reference>
<proteinExistence type="predicted"/>
<evidence type="ECO:0000259" key="4">
    <source>
        <dbReference type="Pfam" id="PF13191"/>
    </source>
</evidence>
<reference evidence="5" key="1">
    <citation type="journal article" date="2023" name="Int. J. Mol. Sci.">
        <title>Metagenomics Revealed a New Genus 'Candidatus Thiocaldithrix dubininis' gen. nov., sp. nov. and a New Species 'Candidatus Thiothrix putei' sp. nov. in the Family Thiotrichaceae, Some Members of Which Have Traits of Both Na+- and H+-Motive Energetics.</title>
        <authorList>
            <person name="Ravin N.V."/>
            <person name="Muntyan M.S."/>
            <person name="Smolyakov D.D."/>
            <person name="Rudenko T.S."/>
            <person name="Beletsky A.V."/>
            <person name="Mardanov A.V."/>
            <person name="Grabovich M.Y."/>
        </authorList>
    </citation>
    <scope>NUCLEOTIDE SEQUENCE</scope>
    <source>
        <strain evidence="5">GKL-01</strain>
    </source>
</reference>
<dbReference type="Gene3D" id="3.40.50.300">
    <property type="entry name" value="P-loop containing nucleotide triphosphate hydrolases"/>
    <property type="match status" value="1"/>
</dbReference>
<dbReference type="Proteomes" id="UP001300672">
    <property type="component" value="Chromosome"/>
</dbReference>
<dbReference type="PANTHER" id="PTHR45641">
    <property type="entry name" value="TETRATRICOPEPTIDE REPEAT PROTEIN (AFU_ORTHOLOGUE AFUA_6G03870)"/>
    <property type="match status" value="1"/>
</dbReference>
<dbReference type="InterPro" id="IPR041664">
    <property type="entry name" value="AAA_16"/>
</dbReference>
<evidence type="ECO:0000259" key="3">
    <source>
        <dbReference type="Pfam" id="PF12770"/>
    </source>
</evidence>
<feature type="domain" description="CHAT" evidence="3">
    <location>
        <begin position="98"/>
        <end position="327"/>
    </location>
</feature>
<evidence type="ECO:0000313" key="5">
    <source>
        <dbReference type="EMBL" id="WGZ90106.1"/>
    </source>
</evidence>
<dbReference type="Pfam" id="PF12770">
    <property type="entry name" value="CHAT"/>
    <property type="match status" value="1"/>
</dbReference>
<dbReference type="InterPro" id="IPR011990">
    <property type="entry name" value="TPR-like_helical_dom_sf"/>
</dbReference>